<proteinExistence type="predicted"/>
<name>A0A6U3W8H7_9STRA</name>
<sequence length="177" mass="20381">MPAPDSDNDSKAWEIIEDFECSMSSQASNDDFDEVDLLKEKLKEVNLRAENAEAKLLKTELDLDRRSDELEVALSAKTLLQRQVLSLQCEVNELQVQLQDSLGSSFLHLVQANDIGSRQARRIALRENQKRLKRSIKKNQQHIIHQTKQVGKARKQLRHPINVPSRHSSTKRVQHRN</sequence>
<dbReference type="EMBL" id="HBGN01023741">
    <property type="protein sequence ID" value="CAD9338254.1"/>
    <property type="molecule type" value="Transcribed_RNA"/>
</dbReference>
<organism evidence="2">
    <name type="scientific">Ditylum brightwellii</name>
    <dbReference type="NCBI Taxonomy" id="49249"/>
    <lineage>
        <taxon>Eukaryota</taxon>
        <taxon>Sar</taxon>
        <taxon>Stramenopiles</taxon>
        <taxon>Ochrophyta</taxon>
        <taxon>Bacillariophyta</taxon>
        <taxon>Mediophyceae</taxon>
        <taxon>Lithodesmiophycidae</taxon>
        <taxon>Lithodesmiales</taxon>
        <taxon>Lithodesmiaceae</taxon>
        <taxon>Ditylum</taxon>
    </lineage>
</organism>
<protein>
    <submittedName>
        <fullName evidence="2">Uncharacterized protein</fullName>
    </submittedName>
</protein>
<dbReference type="AlphaFoldDB" id="A0A6U3W8H7"/>
<keyword evidence="1" id="KW-0175">Coiled coil</keyword>
<reference evidence="2" key="1">
    <citation type="submission" date="2021-01" db="EMBL/GenBank/DDBJ databases">
        <authorList>
            <person name="Corre E."/>
            <person name="Pelletier E."/>
            <person name="Niang G."/>
            <person name="Scheremetjew M."/>
            <person name="Finn R."/>
            <person name="Kale V."/>
            <person name="Holt S."/>
            <person name="Cochrane G."/>
            <person name="Meng A."/>
            <person name="Brown T."/>
            <person name="Cohen L."/>
        </authorList>
    </citation>
    <scope>NUCLEOTIDE SEQUENCE</scope>
    <source>
        <strain evidence="2">Pop2</strain>
    </source>
</reference>
<evidence type="ECO:0000256" key="1">
    <source>
        <dbReference type="SAM" id="Coils"/>
    </source>
</evidence>
<feature type="coiled-coil region" evidence="1">
    <location>
        <begin position="35"/>
        <end position="97"/>
    </location>
</feature>
<evidence type="ECO:0000313" key="2">
    <source>
        <dbReference type="EMBL" id="CAD9338254.1"/>
    </source>
</evidence>
<dbReference type="SUPFAM" id="SSF57997">
    <property type="entry name" value="Tropomyosin"/>
    <property type="match status" value="1"/>
</dbReference>
<gene>
    <name evidence="2" type="ORF">DBRI1063_LOCUS15178</name>
</gene>
<accession>A0A6U3W8H7</accession>